<feature type="domain" description="Zinc finger FPG/IleRS-type" evidence="11">
    <location>
        <begin position="314"/>
        <end position="341"/>
    </location>
</feature>
<dbReference type="AlphaFoldDB" id="A0A8D5FHU3"/>
<feature type="domain" description="Aminoacyl-tRNA synthetase class Ia" evidence="10">
    <location>
        <begin position="2"/>
        <end position="53"/>
    </location>
</feature>
<keyword evidence="4" id="KW-0547">Nucleotide-binding</keyword>
<dbReference type="FunFam" id="1.10.730.20:FF:000001">
    <property type="entry name" value="Isoleucine--tRNA ligase"/>
    <property type="match status" value="1"/>
</dbReference>
<dbReference type="InterPro" id="IPR033708">
    <property type="entry name" value="Anticodon_Ile_BEm"/>
</dbReference>
<evidence type="ECO:0000256" key="8">
    <source>
        <dbReference type="ARBA" id="ARBA00025217"/>
    </source>
</evidence>
<comment type="similarity">
    <text evidence="1">Belongs to the class-I aminoacyl-tRNA synthetase family. IleS type 1 subfamily.</text>
</comment>
<dbReference type="Pfam" id="PF00133">
    <property type="entry name" value="tRNA-synt_1"/>
    <property type="match status" value="1"/>
</dbReference>
<evidence type="ECO:0000256" key="7">
    <source>
        <dbReference type="ARBA" id="ARBA00023146"/>
    </source>
</evidence>
<evidence type="ECO:0000256" key="9">
    <source>
        <dbReference type="ARBA" id="ARBA00048359"/>
    </source>
</evidence>
<feature type="domain" description="Methionyl/Valyl/Leucyl/Isoleucyl-tRNA synthetase anticodon-binding" evidence="12">
    <location>
        <begin position="97"/>
        <end position="257"/>
    </location>
</feature>
<gene>
    <name evidence="13" type="ORF">DGMP_16480</name>
</gene>
<keyword evidence="5" id="KW-0067">ATP-binding</keyword>
<keyword evidence="14" id="KW-1185">Reference proteome</keyword>
<dbReference type="EC" id="6.1.1.5" evidence="2"/>
<dbReference type="KEGG" id="dbk:DGMP_16480"/>
<dbReference type="Pfam" id="PF08264">
    <property type="entry name" value="Anticodon_1"/>
    <property type="match status" value="1"/>
</dbReference>
<dbReference type="GO" id="GO:0000049">
    <property type="term" value="F:tRNA binding"/>
    <property type="evidence" value="ECO:0007669"/>
    <property type="project" value="InterPro"/>
</dbReference>
<dbReference type="GO" id="GO:0004822">
    <property type="term" value="F:isoleucine-tRNA ligase activity"/>
    <property type="evidence" value="ECO:0007669"/>
    <property type="project" value="UniProtKB-EC"/>
</dbReference>
<evidence type="ECO:0000256" key="5">
    <source>
        <dbReference type="ARBA" id="ARBA00022840"/>
    </source>
</evidence>
<evidence type="ECO:0000313" key="14">
    <source>
        <dbReference type="Proteomes" id="UP000826725"/>
    </source>
</evidence>
<keyword evidence="3" id="KW-0436">Ligase</keyword>
<accession>A0A8D5FHU3</accession>
<evidence type="ECO:0000256" key="2">
    <source>
        <dbReference type="ARBA" id="ARBA00013165"/>
    </source>
</evidence>
<reference evidence="13" key="1">
    <citation type="submission" date="2020-09" db="EMBL/GenBank/DDBJ databases">
        <title>Desulfogranum mesoprofundum gen. nov., sp. nov., a novel mesophilic, sulfate-reducing chemolithoautotroph isolated from a deep-sea hydrothermal vent chimney in the Suiyo Seamount.</title>
        <authorList>
            <person name="Hashimoto Y."/>
            <person name="Nakagawa S."/>
        </authorList>
    </citation>
    <scope>NUCLEOTIDE SEQUENCE</scope>
    <source>
        <strain evidence="13">KT2</strain>
    </source>
</reference>
<dbReference type="GO" id="GO:0005524">
    <property type="term" value="F:ATP binding"/>
    <property type="evidence" value="ECO:0007669"/>
    <property type="project" value="UniProtKB-KW"/>
</dbReference>
<comment type="catalytic activity">
    <reaction evidence="9">
        <text>tRNA(Ile) + L-isoleucine + ATP = L-isoleucyl-tRNA(Ile) + AMP + diphosphate</text>
        <dbReference type="Rhea" id="RHEA:11060"/>
        <dbReference type="Rhea" id="RHEA-COMP:9666"/>
        <dbReference type="Rhea" id="RHEA-COMP:9695"/>
        <dbReference type="ChEBI" id="CHEBI:30616"/>
        <dbReference type="ChEBI" id="CHEBI:33019"/>
        <dbReference type="ChEBI" id="CHEBI:58045"/>
        <dbReference type="ChEBI" id="CHEBI:78442"/>
        <dbReference type="ChEBI" id="CHEBI:78528"/>
        <dbReference type="ChEBI" id="CHEBI:456215"/>
        <dbReference type="EC" id="6.1.1.5"/>
    </reaction>
</comment>
<evidence type="ECO:0000256" key="1">
    <source>
        <dbReference type="ARBA" id="ARBA00006887"/>
    </source>
</evidence>
<dbReference type="InterPro" id="IPR010663">
    <property type="entry name" value="Znf_FPG/IleRS"/>
</dbReference>
<evidence type="ECO:0000256" key="4">
    <source>
        <dbReference type="ARBA" id="ARBA00022741"/>
    </source>
</evidence>
<keyword evidence="6" id="KW-0648">Protein biosynthesis</keyword>
<dbReference type="InterPro" id="IPR013155">
    <property type="entry name" value="M/V/L/I-tRNA-synth_anticd-bd"/>
</dbReference>
<sequence>MLTHGYVVDGQGKKMSKSVGNVVAPGEVIEKYGAEILRLWVSSEEYRDDIKVSDEILKQVSDSYRKIRNTIRYMLGNLSDFDPEKNCVAHDKLPELDRWALAKFDELLSRVKENYEQYEFHSIYQSLNYFCGITMSSFYLDILKDRLYVSGTDSPLRRSAQTVLFTILDGLLRLLAPVLCFTAEEAWNHLYSLDPKAPFEEGVFFADFPKKPAGVKYNREMMEKWEQLIRVRSEITKALEIARREKVIGHSLEAEVLLRSEGDLKKFVESEWETIKEISIISKLSRFDDEKDEGILFESEEMEGLKIRVVAAPGEKCERCWIRSITVGKDQNHPRICERCAGVVS</sequence>
<evidence type="ECO:0000259" key="12">
    <source>
        <dbReference type="Pfam" id="PF08264"/>
    </source>
</evidence>
<dbReference type="InterPro" id="IPR002300">
    <property type="entry name" value="aa-tRNA-synth_Ia"/>
</dbReference>
<dbReference type="Proteomes" id="UP000826725">
    <property type="component" value="Chromosome"/>
</dbReference>
<dbReference type="PANTHER" id="PTHR42765:SF1">
    <property type="entry name" value="ISOLEUCINE--TRNA LIGASE, MITOCHONDRIAL"/>
    <property type="match status" value="1"/>
</dbReference>
<dbReference type="EMBL" id="AP024086">
    <property type="protein sequence ID" value="BCL60955.1"/>
    <property type="molecule type" value="Genomic_DNA"/>
</dbReference>
<evidence type="ECO:0000259" key="10">
    <source>
        <dbReference type="Pfam" id="PF00133"/>
    </source>
</evidence>
<dbReference type="GO" id="GO:0005829">
    <property type="term" value="C:cytosol"/>
    <property type="evidence" value="ECO:0007669"/>
    <property type="project" value="TreeGrafter"/>
</dbReference>
<comment type="function">
    <text evidence="8">Catalyzes the attachment of isoleucine to tRNA(Ile). As IleRS can inadvertently accommodate and process structurally similar amino acids such as valine, to avoid such errors it has two additional distinct tRNA(Ile)-dependent editing activities. One activity is designated as 'pretransfer' editing and involves the hydrolysis of activated Val-AMP. The other activity is designated 'posttransfer' editing and involves deacylation of mischarged Val-tRNA(Ile).</text>
</comment>
<dbReference type="CDD" id="cd07960">
    <property type="entry name" value="Anticodon_Ia_Ile_BEm"/>
    <property type="match status" value="1"/>
</dbReference>
<evidence type="ECO:0000259" key="11">
    <source>
        <dbReference type="Pfam" id="PF06827"/>
    </source>
</evidence>
<organism evidence="13 14">
    <name type="scientific">Desulfomarina profundi</name>
    <dbReference type="NCBI Taxonomy" id="2772557"/>
    <lineage>
        <taxon>Bacteria</taxon>
        <taxon>Pseudomonadati</taxon>
        <taxon>Thermodesulfobacteriota</taxon>
        <taxon>Desulfobulbia</taxon>
        <taxon>Desulfobulbales</taxon>
        <taxon>Desulfobulbaceae</taxon>
        <taxon>Desulfomarina</taxon>
    </lineage>
</organism>
<evidence type="ECO:0000256" key="3">
    <source>
        <dbReference type="ARBA" id="ARBA00022598"/>
    </source>
</evidence>
<protein>
    <recommendedName>
        <fullName evidence="2">isoleucine--tRNA ligase</fullName>
        <ecNumber evidence="2">6.1.1.5</ecNumber>
    </recommendedName>
</protein>
<dbReference type="InterPro" id="IPR050081">
    <property type="entry name" value="Ile-tRNA_ligase"/>
</dbReference>
<evidence type="ECO:0000256" key="6">
    <source>
        <dbReference type="ARBA" id="ARBA00022917"/>
    </source>
</evidence>
<proteinExistence type="inferred from homology"/>
<evidence type="ECO:0000313" key="13">
    <source>
        <dbReference type="EMBL" id="BCL60955.1"/>
    </source>
</evidence>
<dbReference type="Pfam" id="PF06827">
    <property type="entry name" value="zf-FPG_IleRS"/>
    <property type="match status" value="1"/>
</dbReference>
<dbReference type="GO" id="GO:0006428">
    <property type="term" value="P:isoleucyl-tRNA aminoacylation"/>
    <property type="evidence" value="ECO:0007669"/>
    <property type="project" value="TreeGrafter"/>
</dbReference>
<name>A0A8D5FHU3_9BACT</name>
<dbReference type="PANTHER" id="PTHR42765">
    <property type="entry name" value="SOLEUCYL-TRNA SYNTHETASE"/>
    <property type="match status" value="1"/>
</dbReference>
<keyword evidence="7" id="KW-0030">Aminoacyl-tRNA synthetase</keyword>